<dbReference type="KEGG" id="mauu:NCTC10437_01893"/>
<evidence type="ECO:0000256" key="2">
    <source>
        <dbReference type="PROSITE-ProRule" id="PRU00335"/>
    </source>
</evidence>
<feature type="domain" description="HTH tetR-type" evidence="4">
    <location>
        <begin position="27"/>
        <end position="87"/>
    </location>
</feature>
<evidence type="ECO:0000256" key="3">
    <source>
        <dbReference type="SAM" id="MobiDB-lite"/>
    </source>
</evidence>
<evidence type="ECO:0000256" key="1">
    <source>
        <dbReference type="ARBA" id="ARBA00023125"/>
    </source>
</evidence>
<dbReference type="STRING" id="1791.GCA_001049355_01997"/>
<dbReference type="GO" id="GO:0000976">
    <property type="term" value="F:transcription cis-regulatory region binding"/>
    <property type="evidence" value="ECO:0007669"/>
    <property type="project" value="TreeGrafter"/>
</dbReference>
<accession>A0A3S5EJ73</accession>
<proteinExistence type="predicted"/>
<reference evidence="5 6" key="1">
    <citation type="submission" date="2018-12" db="EMBL/GenBank/DDBJ databases">
        <authorList>
            <consortium name="Pathogen Informatics"/>
        </authorList>
    </citation>
    <scope>NUCLEOTIDE SEQUENCE [LARGE SCALE GENOMIC DNA]</scope>
    <source>
        <strain evidence="5 6">NCTC10437</strain>
    </source>
</reference>
<dbReference type="RefSeq" id="WP_109860080.1">
    <property type="nucleotide sequence ID" value="NZ_CVQQ01000005.1"/>
</dbReference>
<dbReference type="InterPro" id="IPR050109">
    <property type="entry name" value="HTH-type_TetR-like_transc_reg"/>
</dbReference>
<protein>
    <submittedName>
        <fullName evidence="5">TetR family transcriptional regulator</fullName>
    </submittedName>
</protein>
<evidence type="ECO:0000313" key="5">
    <source>
        <dbReference type="EMBL" id="VEG53319.1"/>
    </source>
</evidence>
<gene>
    <name evidence="5" type="ORF">NCTC10437_01893</name>
</gene>
<dbReference type="PROSITE" id="PS50977">
    <property type="entry name" value="HTH_TETR_2"/>
    <property type="match status" value="1"/>
</dbReference>
<feature type="region of interest" description="Disordered" evidence="3">
    <location>
        <begin position="1"/>
        <end position="22"/>
    </location>
</feature>
<keyword evidence="1 2" id="KW-0238">DNA-binding</keyword>
<dbReference type="Proteomes" id="UP000279306">
    <property type="component" value="Chromosome"/>
</dbReference>
<dbReference type="PANTHER" id="PTHR30055:SF209">
    <property type="entry name" value="POSSIBLE TRANSCRIPTIONAL REGULATORY PROTEIN (PROBABLY TETR-FAMILY)"/>
    <property type="match status" value="1"/>
</dbReference>
<dbReference type="PANTHER" id="PTHR30055">
    <property type="entry name" value="HTH-TYPE TRANSCRIPTIONAL REGULATOR RUTR"/>
    <property type="match status" value="1"/>
</dbReference>
<evidence type="ECO:0000259" key="4">
    <source>
        <dbReference type="PROSITE" id="PS50977"/>
    </source>
</evidence>
<feature type="DNA-binding region" description="H-T-H motif" evidence="2">
    <location>
        <begin position="50"/>
        <end position="69"/>
    </location>
</feature>
<evidence type="ECO:0000313" key="6">
    <source>
        <dbReference type="Proteomes" id="UP000279306"/>
    </source>
</evidence>
<dbReference type="GO" id="GO:0003700">
    <property type="term" value="F:DNA-binding transcription factor activity"/>
    <property type="evidence" value="ECO:0007669"/>
    <property type="project" value="TreeGrafter"/>
</dbReference>
<dbReference type="Pfam" id="PF00440">
    <property type="entry name" value="TetR_N"/>
    <property type="match status" value="1"/>
</dbReference>
<dbReference type="InterPro" id="IPR009057">
    <property type="entry name" value="Homeodomain-like_sf"/>
</dbReference>
<dbReference type="OrthoDB" id="4542210at2"/>
<name>A0A3S5EJ73_MYCAU</name>
<dbReference type="Gene3D" id="1.10.357.10">
    <property type="entry name" value="Tetracycline Repressor, domain 2"/>
    <property type="match status" value="1"/>
</dbReference>
<sequence length="205" mass="22307">MSVAEDRNELPVLPVSVDGPQERGDAARNRALLLDAARRLVDERGAEAVTTDDIAAAAGVGKGTLFRRFGSRAGLMIVLLDEDEKTQQQAFLFGPPPLGPGAPPLERLIAYGWERLKFVDSHHALLSDVGRDPQMRFNAPMMLHHSHVRLLLETAGTTGDLDAQATALTALLDADYIHHQLTERNLTLTDLGNAWETVARKLCGS</sequence>
<dbReference type="InterPro" id="IPR001647">
    <property type="entry name" value="HTH_TetR"/>
</dbReference>
<keyword evidence="6" id="KW-1185">Reference proteome</keyword>
<dbReference type="SUPFAM" id="SSF46689">
    <property type="entry name" value="Homeodomain-like"/>
    <property type="match status" value="1"/>
</dbReference>
<dbReference type="AlphaFoldDB" id="A0A3S5EJ73"/>
<organism evidence="5 6">
    <name type="scientific">Mycolicibacterium aurum</name>
    <name type="common">Mycobacterium aurum</name>
    <dbReference type="NCBI Taxonomy" id="1791"/>
    <lineage>
        <taxon>Bacteria</taxon>
        <taxon>Bacillati</taxon>
        <taxon>Actinomycetota</taxon>
        <taxon>Actinomycetes</taxon>
        <taxon>Mycobacteriales</taxon>
        <taxon>Mycobacteriaceae</taxon>
        <taxon>Mycolicibacterium</taxon>
    </lineage>
</organism>
<dbReference type="EMBL" id="LR134356">
    <property type="protein sequence ID" value="VEG53319.1"/>
    <property type="molecule type" value="Genomic_DNA"/>
</dbReference>
<dbReference type="PRINTS" id="PR00455">
    <property type="entry name" value="HTHTETR"/>
</dbReference>